<proteinExistence type="predicted"/>
<dbReference type="GeneID" id="89970232"/>
<name>A0AAV9NBE2_9EURO</name>
<dbReference type="CDD" id="cd12148">
    <property type="entry name" value="fungal_TF_MHR"/>
    <property type="match status" value="1"/>
</dbReference>
<dbReference type="AlphaFoldDB" id="A0AAV9NBE2"/>
<comment type="caution">
    <text evidence="1">The sequence shown here is derived from an EMBL/GenBank/DDBJ whole genome shotgun (WGS) entry which is preliminary data.</text>
</comment>
<sequence>MPRQFCLLRELESDVTRGMYYPNIHFDDIPRDHSFIEWFTQLQQRLDEWYQTTRQSINLGEKIEFHELLFQCQVLRLNRPSPCCPQPTKEMRKKALQASIAVLKELGIIERMGKLFNIWHAGYYLIEAVICLLGTVLTEMGSQRDAHITLDGEDIPILCRYVQTAPALLKKISRRWPNIAVHASAIEALSRAVIDALHLWSKSDSVEHVEITALKLQLNQFSLFSPLPKETESSAQTYIPSGTPELYEAPSGNPVSGSVNPPFDHLDLQVPEVIAAPNNDCALSNLVQDQASSMIPGPYDFDMGSDLLWDFDGIDTEEILAAFLEVET</sequence>
<evidence type="ECO:0000313" key="1">
    <source>
        <dbReference type="EMBL" id="KAK5053046.1"/>
    </source>
</evidence>
<dbReference type="EMBL" id="JAVRRD010000012">
    <property type="protein sequence ID" value="KAK5053046.1"/>
    <property type="molecule type" value="Genomic_DNA"/>
</dbReference>
<evidence type="ECO:0000313" key="2">
    <source>
        <dbReference type="Proteomes" id="UP001358417"/>
    </source>
</evidence>
<dbReference type="RefSeq" id="XP_064706488.1">
    <property type="nucleotide sequence ID" value="XM_064845634.1"/>
</dbReference>
<protein>
    <recommendedName>
        <fullName evidence="3">Transcription factor domain-containing protein</fullName>
    </recommendedName>
</protein>
<gene>
    <name evidence="1" type="ORF">LTR84_002020</name>
</gene>
<accession>A0AAV9NBE2</accession>
<evidence type="ECO:0008006" key="3">
    <source>
        <dbReference type="Google" id="ProtNLM"/>
    </source>
</evidence>
<organism evidence="1 2">
    <name type="scientific">Exophiala bonariae</name>
    <dbReference type="NCBI Taxonomy" id="1690606"/>
    <lineage>
        <taxon>Eukaryota</taxon>
        <taxon>Fungi</taxon>
        <taxon>Dikarya</taxon>
        <taxon>Ascomycota</taxon>
        <taxon>Pezizomycotina</taxon>
        <taxon>Eurotiomycetes</taxon>
        <taxon>Chaetothyriomycetidae</taxon>
        <taxon>Chaetothyriales</taxon>
        <taxon>Herpotrichiellaceae</taxon>
        <taxon>Exophiala</taxon>
    </lineage>
</organism>
<keyword evidence="2" id="KW-1185">Reference proteome</keyword>
<reference evidence="1 2" key="1">
    <citation type="submission" date="2023-08" db="EMBL/GenBank/DDBJ databases">
        <title>Black Yeasts Isolated from many extreme environments.</title>
        <authorList>
            <person name="Coleine C."/>
            <person name="Stajich J.E."/>
            <person name="Selbmann L."/>
        </authorList>
    </citation>
    <scope>NUCLEOTIDE SEQUENCE [LARGE SCALE GENOMIC DNA]</scope>
    <source>
        <strain evidence="1 2">CCFEE 5792</strain>
    </source>
</reference>
<dbReference type="Proteomes" id="UP001358417">
    <property type="component" value="Unassembled WGS sequence"/>
</dbReference>